<reference evidence="2 3" key="1">
    <citation type="journal article" date="2014" name="Nat. Commun.">
        <title>Klebsormidium flaccidum genome reveals primary factors for plant terrestrial adaptation.</title>
        <authorList>
            <person name="Hori K."/>
            <person name="Maruyama F."/>
            <person name="Fujisawa T."/>
            <person name="Togashi T."/>
            <person name="Yamamoto N."/>
            <person name="Seo M."/>
            <person name="Sato S."/>
            <person name="Yamada T."/>
            <person name="Mori H."/>
            <person name="Tajima N."/>
            <person name="Moriyama T."/>
            <person name="Ikeuchi M."/>
            <person name="Watanabe M."/>
            <person name="Wada H."/>
            <person name="Kobayashi K."/>
            <person name="Saito M."/>
            <person name="Masuda T."/>
            <person name="Sasaki-Sekimoto Y."/>
            <person name="Mashiguchi K."/>
            <person name="Awai K."/>
            <person name="Shimojima M."/>
            <person name="Masuda S."/>
            <person name="Iwai M."/>
            <person name="Nobusawa T."/>
            <person name="Narise T."/>
            <person name="Kondo S."/>
            <person name="Saito H."/>
            <person name="Sato R."/>
            <person name="Murakawa M."/>
            <person name="Ihara Y."/>
            <person name="Oshima-Yamada Y."/>
            <person name="Ohtaka K."/>
            <person name="Satoh M."/>
            <person name="Sonobe K."/>
            <person name="Ishii M."/>
            <person name="Ohtani R."/>
            <person name="Kanamori-Sato M."/>
            <person name="Honoki R."/>
            <person name="Miyazaki D."/>
            <person name="Mochizuki H."/>
            <person name="Umetsu J."/>
            <person name="Higashi K."/>
            <person name="Shibata D."/>
            <person name="Kamiya Y."/>
            <person name="Sato N."/>
            <person name="Nakamura Y."/>
            <person name="Tabata S."/>
            <person name="Ida S."/>
            <person name="Kurokawa K."/>
            <person name="Ohta H."/>
        </authorList>
    </citation>
    <scope>NUCLEOTIDE SEQUENCE [LARGE SCALE GENOMIC DNA]</scope>
    <source>
        <strain evidence="2 3">NIES-2285</strain>
    </source>
</reference>
<sequence length="452" mass="49732">MSGGNGNRPATGKLDPHLEITRLSSGDKLNSSFTFDFHGMDGNNYCAISDNRLEVNVQMFSLPSEAVVLERPVEEADPLFEGTWMKGFGILYHDQNQEPHRISILLDPAADRLGEQPFNATCDKIPVMALDAPGPVVWKSPDGLATIVREASRINSLVISFSDLLEMEVLTDSEKELIADPPVHFLNFNVRNITTTPEVHGFLGQMFAPGAIPERLNMGTLDGLRHREYVEGTDEEYATSSLTEEDCSFSRFNKHTTGIRIKSFASRHAGVPDLPFEVVDFISNPIGLRARVWCVITLSKARRTMPPDWLVLLQGCRTLSCPAAVGCIPVLFQRASAYDEYTSFLPADESSYSSSIPEGDIIWDGADIFEAIRRIPEAELERKRAVIASMLPSISYEDHGRARERARRAAAEPLPETFNPLGEKSAHGDALAGEALRRVETALDAAAAEASS</sequence>
<protein>
    <submittedName>
        <fullName evidence="2">Uncharacterized protein</fullName>
    </submittedName>
</protein>
<evidence type="ECO:0000313" key="3">
    <source>
        <dbReference type="Proteomes" id="UP000054558"/>
    </source>
</evidence>
<proteinExistence type="predicted"/>
<keyword evidence="3" id="KW-1185">Reference proteome</keyword>
<dbReference type="PANTHER" id="PTHR31656">
    <property type="entry name" value="ROOT CAP DOMAIN-CONTAINING PROTEIN"/>
    <property type="match status" value="1"/>
</dbReference>
<name>A0A1Y1HUA4_KLENI</name>
<dbReference type="EMBL" id="DF236995">
    <property type="protein sequence ID" value="GAQ80106.1"/>
    <property type="molecule type" value="Genomic_DNA"/>
</dbReference>
<feature type="region of interest" description="Disordered" evidence="1">
    <location>
        <begin position="405"/>
        <end position="425"/>
    </location>
</feature>
<evidence type="ECO:0000256" key="1">
    <source>
        <dbReference type="SAM" id="MobiDB-lite"/>
    </source>
</evidence>
<gene>
    <name evidence="2" type="ORF">KFL_000460170</name>
</gene>
<dbReference type="STRING" id="105231.A0A1Y1HUA4"/>
<dbReference type="Proteomes" id="UP000054558">
    <property type="component" value="Unassembled WGS sequence"/>
</dbReference>
<dbReference type="OrthoDB" id="2012063at2759"/>
<evidence type="ECO:0000313" key="2">
    <source>
        <dbReference type="EMBL" id="GAQ80106.1"/>
    </source>
</evidence>
<dbReference type="AlphaFoldDB" id="A0A1Y1HUA4"/>
<organism evidence="2 3">
    <name type="scientific">Klebsormidium nitens</name>
    <name type="common">Green alga</name>
    <name type="synonym">Ulothrix nitens</name>
    <dbReference type="NCBI Taxonomy" id="105231"/>
    <lineage>
        <taxon>Eukaryota</taxon>
        <taxon>Viridiplantae</taxon>
        <taxon>Streptophyta</taxon>
        <taxon>Klebsormidiophyceae</taxon>
        <taxon>Klebsormidiales</taxon>
        <taxon>Klebsormidiaceae</taxon>
        <taxon>Klebsormidium</taxon>
    </lineage>
</organism>
<accession>A0A1Y1HUA4</accession>